<gene>
    <name evidence="1" type="ORF">TRIP_B40244</name>
</gene>
<accession>A0A653AE66</accession>
<protein>
    <recommendedName>
        <fullName evidence="2">RHS repeat-associated core domain-containing protein</fullName>
    </recommendedName>
</protein>
<evidence type="ECO:0000313" key="1">
    <source>
        <dbReference type="EMBL" id="VBB46351.1"/>
    </source>
</evidence>
<evidence type="ECO:0008006" key="2">
    <source>
        <dbReference type="Google" id="ProtNLM"/>
    </source>
</evidence>
<proteinExistence type="predicted"/>
<dbReference type="AlphaFoldDB" id="A0A653AE66"/>
<reference evidence="1" key="1">
    <citation type="submission" date="2018-07" db="EMBL/GenBank/DDBJ databases">
        <authorList>
            <consortium name="Genoscope - CEA"/>
            <person name="William W."/>
        </authorList>
    </citation>
    <scope>NUCLEOTIDE SEQUENCE</scope>
    <source>
        <strain evidence="1">IK1</strain>
    </source>
</reference>
<dbReference type="EMBL" id="UPXX01000031">
    <property type="protein sequence ID" value="VBB46351.1"/>
    <property type="molecule type" value="Genomic_DNA"/>
</dbReference>
<organism evidence="1">
    <name type="scientific">Uncultured Desulfatiglans sp</name>
    <dbReference type="NCBI Taxonomy" id="1748965"/>
    <lineage>
        <taxon>Bacteria</taxon>
        <taxon>Pseudomonadati</taxon>
        <taxon>Thermodesulfobacteriota</taxon>
        <taxon>Desulfobacteria</taxon>
        <taxon>Desulfatiglandales</taxon>
        <taxon>Desulfatiglandaceae</taxon>
        <taxon>Desulfatiglans</taxon>
        <taxon>environmental samples</taxon>
    </lineage>
</organism>
<name>A0A653AE66_UNCDX</name>
<dbReference type="Gene3D" id="2.180.10.10">
    <property type="entry name" value="RHS repeat-associated core"/>
    <property type="match status" value="1"/>
</dbReference>
<sequence length="83" mass="9420">MPDPTDPQLLNRYSYCRNNPLMYVDPSGHFPHFIVGALISGSSSPAYSQIRILDRWWQVPLSAASRPEFTQVPKAQPPPPWRA</sequence>